<accession>A0A9X1Y1H2</accession>
<feature type="transmembrane region" description="Helical" evidence="2">
    <location>
        <begin position="137"/>
        <end position="163"/>
    </location>
</feature>
<feature type="transmembrane region" description="Helical" evidence="2">
    <location>
        <begin position="107"/>
        <end position="125"/>
    </location>
</feature>
<reference evidence="3" key="1">
    <citation type="submission" date="2022-04" db="EMBL/GenBank/DDBJ databases">
        <authorList>
            <person name="Seo M.-J."/>
        </authorList>
    </citation>
    <scope>NUCLEOTIDE SEQUENCE</scope>
    <source>
        <strain evidence="3">MBLB2552</strain>
    </source>
</reference>
<dbReference type="InterPro" id="IPR006938">
    <property type="entry name" value="DUF624"/>
</dbReference>
<feature type="transmembrane region" description="Helical" evidence="2">
    <location>
        <begin position="204"/>
        <end position="226"/>
    </location>
</feature>
<protein>
    <submittedName>
        <fullName evidence="3">DUF624 domain-containing protein</fullName>
    </submittedName>
</protein>
<sequence>MEYKGFMGGFYRITEWIMRIAGSNLLWLLCSSPFMIVLAMKLLLVLQSPTPQPETLTIWVMGILAPFTLFPATSALFSVTRKWVMGESDLSIIKVYFKGYKENYKQSMIGGIFYTLLFAVMYVDYEVYMNQMNNLQMIGMVMLFFLLILFLSLFNFFSLVSHYHLGAIQLIKNAILFTILRPFRTLSTLICAGVLGFLTLRFGWLIFFGFGSLTAFVAFYNFYIAYNKIQEKVERMRQSDDTSNVSSSAQDDEDLALDLPTSEEKEKD</sequence>
<keyword evidence="2" id="KW-0812">Transmembrane</keyword>
<evidence type="ECO:0000256" key="1">
    <source>
        <dbReference type="SAM" id="MobiDB-lite"/>
    </source>
</evidence>
<gene>
    <name evidence="3" type="ORF">M0651_16650</name>
</gene>
<feature type="region of interest" description="Disordered" evidence="1">
    <location>
        <begin position="237"/>
        <end position="268"/>
    </location>
</feature>
<organism evidence="3 4">
    <name type="scientific">Paenibacillus mellifer</name>
    <dbReference type="NCBI Taxonomy" id="2937794"/>
    <lineage>
        <taxon>Bacteria</taxon>
        <taxon>Bacillati</taxon>
        <taxon>Bacillota</taxon>
        <taxon>Bacilli</taxon>
        <taxon>Bacillales</taxon>
        <taxon>Paenibacillaceae</taxon>
        <taxon>Paenibacillus</taxon>
    </lineage>
</organism>
<evidence type="ECO:0000313" key="4">
    <source>
        <dbReference type="Proteomes" id="UP001139534"/>
    </source>
</evidence>
<feature type="transmembrane region" description="Helical" evidence="2">
    <location>
        <begin position="175"/>
        <end position="198"/>
    </location>
</feature>
<name>A0A9X1Y1H2_9BACL</name>
<feature type="transmembrane region" description="Helical" evidence="2">
    <location>
        <begin position="21"/>
        <end position="44"/>
    </location>
</feature>
<dbReference type="RefSeq" id="WP_248552856.1">
    <property type="nucleotide sequence ID" value="NZ_JALPRK010000016.1"/>
</dbReference>
<dbReference type="Proteomes" id="UP001139534">
    <property type="component" value="Unassembled WGS sequence"/>
</dbReference>
<evidence type="ECO:0000256" key="2">
    <source>
        <dbReference type="SAM" id="Phobius"/>
    </source>
</evidence>
<evidence type="ECO:0000313" key="3">
    <source>
        <dbReference type="EMBL" id="MCK8488803.1"/>
    </source>
</evidence>
<keyword evidence="2" id="KW-1133">Transmembrane helix</keyword>
<dbReference type="EMBL" id="JALPRK010000016">
    <property type="protein sequence ID" value="MCK8488803.1"/>
    <property type="molecule type" value="Genomic_DNA"/>
</dbReference>
<keyword evidence="4" id="KW-1185">Reference proteome</keyword>
<dbReference type="AlphaFoldDB" id="A0A9X1Y1H2"/>
<proteinExistence type="predicted"/>
<comment type="caution">
    <text evidence="3">The sequence shown here is derived from an EMBL/GenBank/DDBJ whole genome shotgun (WGS) entry which is preliminary data.</text>
</comment>
<keyword evidence="2" id="KW-0472">Membrane</keyword>
<feature type="transmembrane region" description="Helical" evidence="2">
    <location>
        <begin position="56"/>
        <end position="79"/>
    </location>
</feature>
<dbReference type="Pfam" id="PF04854">
    <property type="entry name" value="DUF624"/>
    <property type="match status" value="1"/>
</dbReference>